<dbReference type="AlphaFoldDB" id="A0A914R2M0"/>
<organism evidence="1 2">
    <name type="scientific">Parascaris equorum</name>
    <name type="common">Equine roundworm</name>
    <dbReference type="NCBI Taxonomy" id="6256"/>
    <lineage>
        <taxon>Eukaryota</taxon>
        <taxon>Metazoa</taxon>
        <taxon>Ecdysozoa</taxon>
        <taxon>Nematoda</taxon>
        <taxon>Chromadorea</taxon>
        <taxon>Rhabditida</taxon>
        <taxon>Spirurina</taxon>
        <taxon>Ascaridomorpha</taxon>
        <taxon>Ascaridoidea</taxon>
        <taxon>Ascarididae</taxon>
        <taxon>Parascaris</taxon>
    </lineage>
</organism>
<keyword evidence="1" id="KW-1185">Reference proteome</keyword>
<dbReference type="WBParaSite" id="PEQ_0000049401-mRNA-1">
    <property type="protein sequence ID" value="PEQ_0000049401-mRNA-1"/>
    <property type="gene ID" value="PEQ_0000049401"/>
</dbReference>
<dbReference type="Proteomes" id="UP000887564">
    <property type="component" value="Unplaced"/>
</dbReference>
<reference evidence="2" key="1">
    <citation type="submission" date="2022-11" db="UniProtKB">
        <authorList>
            <consortium name="WormBaseParasite"/>
        </authorList>
    </citation>
    <scope>IDENTIFICATION</scope>
</reference>
<evidence type="ECO:0000313" key="1">
    <source>
        <dbReference type="Proteomes" id="UP000887564"/>
    </source>
</evidence>
<name>A0A914R2M0_PAREQ</name>
<protein>
    <submittedName>
        <fullName evidence="2">Uncharacterized protein</fullName>
    </submittedName>
</protein>
<evidence type="ECO:0000313" key="2">
    <source>
        <dbReference type="WBParaSite" id="PEQ_0000049401-mRNA-1"/>
    </source>
</evidence>
<sequence>LQCSFLDLESFAPNELLASDKSHRFSLVTTKVEQRIALTTPLATTETVGIETSSIARIDISGDSDNKNDETIDEDLFVGDKSLFNQEQTMKALEKLTTMLNVTHERTQPSQVPFNDFSALFP</sequence>
<proteinExistence type="predicted"/>
<accession>A0A914R2M0</accession>